<protein>
    <submittedName>
        <fullName evidence="1">Uncharacterized protein</fullName>
    </submittedName>
</protein>
<proteinExistence type="predicted"/>
<evidence type="ECO:0000313" key="1">
    <source>
        <dbReference type="EMBL" id="MPN28309.1"/>
    </source>
</evidence>
<gene>
    <name evidence="1" type="ORF">SDC9_175750</name>
</gene>
<sequence>MAPEAPRRRDDRNAALVKLIAHVFDKLRALADNAFVERFLKADGDSLHFTYAHAAVGQEPFEHGHQLLHLLAQLF</sequence>
<accession>A0A645GQZ2</accession>
<organism evidence="1">
    <name type="scientific">bioreactor metagenome</name>
    <dbReference type="NCBI Taxonomy" id="1076179"/>
    <lineage>
        <taxon>unclassified sequences</taxon>
        <taxon>metagenomes</taxon>
        <taxon>ecological metagenomes</taxon>
    </lineage>
</organism>
<dbReference type="AlphaFoldDB" id="A0A645GQZ2"/>
<dbReference type="EMBL" id="VSSQ01078548">
    <property type="protein sequence ID" value="MPN28309.1"/>
    <property type="molecule type" value="Genomic_DNA"/>
</dbReference>
<reference evidence="1" key="1">
    <citation type="submission" date="2019-08" db="EMBL/GenBank/DDBJ databases">
        <authorList>
            <person name="Kucharzyk K."/>
            <person name="Murdoch R.W."/>
            <person name="Higgins S."/>
            <person name="Loffler F."/>
        </authorList>
    </citation>
    <scope>NUCLEOTIDE SEQUENCE</scope>
</reference>
<name>A0A645GQZ2_9ZZZZ</name>
<comment type="caution">
    <text evidence="1">The sequence shown here is derived from an EMBL/GenBank/DDBJ whole genome shotgun (WGS) entry which is preliminary data.</text>
</comment>